<evidence type="ECO:0000313" key="2">
    <source>
        <dbReference type="EMBL" id="MFC4689353.1"/>
    </source>
</evidence>
<dbReference type="EMBL" id="JBHSHB010000007">
    <property type="protein sequence ID" value="MFC4689353.1"/>
    <property type="molecule type" value="Genomic_DNA"/>
</dbReference>
<proteinExistence type="predicted"/>
<dbReference type="Proteomes" id="UP001595878">
    <property type="component" value="Unassembled WGS sequence"/>
</dbReference>
<accession>A0ABV9L6R0</accession>
<keyword evidence="1" id="KW-0732">Signal</keyword>
<gene>
    <name evidence="2" type="ORF">ACFO5T_02810</name>
</gene>
<evidence type="ECO:0000256" key="1">
    <source>
        <dbReference type="SAM" id="SignalP"/>
    </source>
</evidence>
<keyword evidence="3" id="KW-1185">Reference proteome</keyword>
<dbReference type="RefSeq" id="WP_380031864.1">
    <property type="nucleotide sequence ID" value="NZ_JBHSHB010000007.1"/>
</dbReference>
<feature type="chain" id="PRO_5045809981" description="GLPGLI family protein" evidence="1">
    <location>
        <begin position="19"/>
        <end position="484"/>
    </location>
</feature>
<protein>
    <recommendedName>
        <fullName evidence="4">GLPGLI family protein</fullName>
    </recommendedName>
</protein>
<name>A0ABV9L6R0_9FLAO</name>
<sequence length="484" mass="54678">MNKIFSAVLCMLCFSSFAQEKYLEISLDGVKTTSGFMNNVHLIKNDESGVLSLFMEEPKTTYGFQYDEDLKQIAQLTSKGVKRKYKEIIGQASAGGKVRLIQKNTRGNKFASILYDFDNEKTEEMEYDLDMSDQKYLQSYNRDGICYVFSIFKNTSILNKWTFTLDGKVTSEEMTLEDEMKRNKLRTFNLYKLIEEGGGMDSFINVSKVENKLPNTLDVATEQNKMFAHENGFYWTLDENHQYTAILDFQLPDLLPKVTIVRKAVIGDANSVKTNSFISGNILAQIVSNRKNMNLVFKDLETQEVFNEYSLSKDEEITFKNGPILQEGSVYNFGSTRKLEKASKFLRKIASDKNGIALFKSNNGYRAIIGGVRSQGGGGGFGMMGAMGGIAIASAGGVVMSFNPASLAYGSYGSTGSTRIESLFDIEFQHIEGELPFNVFDEIEILSEDWLKRADDVYLVEDFVLFGNYETNKKLYTLYKFENK</sequence>
<evidence type="ECO:0000313" key="3">
    <source>
        <dbReference type="Proteomes" id="UP001595878"/>
    </source>
</evidence>
<organism evidence="2 3">
    <name type="scientific">Dokdonia genika</name>
    <dbReference type="NCBI Taxonomy" id="308113"/>
    <lineage>
        <taxon>Bacteria</taxon>
        <taxon>Pseudomonadati</taxon>
        <taxon>Bacteroidota</taxon>
        <taxon>Flavobacteriia</taxon>
        <taxon>Flavobacteriales</taxon>
        <taxon>Flavobacteriaceae</taxon>
        <taxon>Dokdonia</taxon>
    </lineage>
</organism>
<comment type="caution">
    <text evidence="2">The sequence shown here is derived from an EMBL/GenBank/DDBJ whole genome shotgun (WGS) entry which is preliminary data.</text>
</comment>
<reference evidence="3" key="1">
    <citation type="journal article" date="2019" name="Int. J. Syst. Evol. Microbiol.">
        <title>The Global Catalogue of Microorganisms (GCM) 10K type strain sequencing project: providing services to taxonomists for standard genome sequencing and annotation.</title>
        <authorList>
            <consortium name="The Broad Institute Genomics Platform"/>
            <consortium name="The Broad Institute Genome Sequencing Center for Infectious Disease"/>
            <person name="Wu L."/>
            <person name="Ma J."/>
        </authorList>
    </citation>
    <scope>NUCLEOTIDE SEQUENCE [LARGE SCALE GENOMIC DNA]</scope>
    <source>
        <strain evidence="3">CGMCC 4.7427</strain>
    </source>
</reference>
<evidence type="ECO:0008006" key="4">
    <source>
        <dbReference type="Google" id="ProtNLM"/>
    </source>
</evidence>
<feature type="signal peptide" evidence="1">
    <location>
        <begin position="1"/>
        <end position="18"/>
    </location>
</feature>